<evidence type="ECO:0000313" key="14">
    <source>
        <dbReference type="Proteomes" id="UP000189464"/>
    </source>
</evidence>
<comment type="function">
    <text evidence="2 11">Endonuclease that specifically degrades the RNA of RNA-DNA hybrids.</text>
</comment>
<comment type="similarity">
    <text evidence="3 11">Belongs to the RNase H family.</text>
</comment>
<dbReference type="KEGG" id="dfg:B0537_12715"/>
<evidence type="ECO:0000256" key="9">
    <source>
        <dbReference type="ARBA" id="ARBA00022801"/>
    </source>
</evidence>
<dbReference type="InterPro" id="IPR036397">
    <property type="entry name" value="RNaseH_sf"/>
</dbReference>
<dbReference type="InterPro" id="IPR002156">
    <property type="entry name" value="RNaseH_domain"/>
</dbReference>
<feature type="binding site" evidence="11">
    <location>
        <position position="72"/>
    </location>
    <ligand>
        <name>Mg(2+)</name>
        <dbReference type="ChEBI" id="CHEBI:18420"/>
        <label>1</label>
    </ligand>
</feature>
<evidence type="ECO:0000313" key="13">
    <source>
        <dbReference type="EMBL" id="AQS59871.1"/>
    </source>
</evidence>
<evidence type="ECO:0000256" key="6">
    <source>
        <dbReference type="ARBA" id="ARBA00022722"/>
    </source>
</evidence>
<dbReference type="NCBIfam" id="NF001236">
    <property type="entry name" value="PRK00203.1"/>
    <property type="match status" value="1"/>
</dbReference>
<dbReference type="GO" id="GO:0005737">
    <property type="term" value="C:cytoplasm"/>
    <property type="evidence" value="ECO:0007669"/>
    <property type="project" value="UniProtKB-SubCell"/>
</dbReference>
<dbReference type="PANTHER" id="PTHR10642">
    <property type="entry name" value="RIBONUCLEASE H1"/>
    <property type="match status" value="1"/>
</dbReference>
<evidence type="ECO:0000256" key="2">
    <source>
        <dbReference type="ARBA" id="ARBA00004065"/>
    </source>
</evidence>
<feature type="binding site" evidence="11">
    <location>
        <position position="137"/>
    </location>
    <ligand>
        <name>Mg(2+)</name>
        <dbReference type="ChEBI" id="CHEBI:18420"/>
        <label>2</label>
    </ligand>
</feature>
<keyword evidence="14" id="KW-1185">Reference proteome</keyword>
<evidence type="ECO:0000259" key="12">
    <source>
        <dbReference type="PROSITE" id="PS50879"/>
    </source>
</evidence>
<evidence type="ECO:0000256" key="11">
    <source>
        <dbReference type="HAMAP-Rule" id="MF_00042"/>
    </source>
</evidence>
<dbReference type="GO" id="GO:0043137">
    <property type="term" value="P:DNA replication, removal of RNA primer"/>
    <property type="evidence" value="ECO:0007669"/>
    <property type="project" value="TreeGrafter"/>
</dbReference>
<evidence type="ECO:0000256" key="7">
    <source>
        <dbReference type="ARBA" id="ARBA00022723"/>
    </source>
</evidence>
<keyword evidence="6 11" id="KW-0540">Nuclease</keyword>
<dbReference type="GO" id="GO:0000287">
    <property type="term" value="F:magnesium ion binding"/>
    <property type="evidence" value="ECO:0007669"/>
    <property type="project" value="UniProtKB-UniRule"/>
</dbReference>
<gene>
    <name evidence="11" type="primary">rnhA</name>
    <name evidence="13" type="ORF">B0537_12715</name>
</gene>
<organism evidence="13 14">
    <name type="scientific">Desulforamulus ferrireducens</name>
    <dbReference type="NCBI Taxonomy" id="1833852"/>
    <lineage>
        <taxon>Bacteria</taxon>
        <taxon>Bacillati</taxon>
        <taxon>Bacillota</taxon>
        <taxon>Clostridia</taxon>
        <taxon>Eubacteriales</taxon>
        <taxon>Peptococcaceae</taxon>
        <taxon>Desulforamulus</taxon>
    </lineage>
</organism>
<dbReference type="RefSeq" id="WP_077714914.1">
    <property type="nucleotide sequence ID" value="NZ_CP019698.1"/>
</dbReference>
<dbReference type="PANTHER" id="PTHR10642:SF26">
    <property type="entry name" value="RIBONUCLEASE H1"/>
    <property type="match status" value="1"/>
</dbReference>
<name>A0A1S6IYM4_9FIRM</name>
<evidence type="ECO:0000256" key="5">
    <source>
        <dbReference type="ARBA" id="ARBA00012180"/>
    </source>
</evidence>
<dbReference type="InterPro" id="IPR050092">
    <property type="entry name" value="RNase_H"/>
</dbReference>
<feature type="binding site" evidence="11">
    <location>
        <position position="12"/>
    </location>
    <ligand>
        <name>Mg(2+)</name>
        <dbReference type="ChEBI" id="CHEBI:18420"/>
        <label>1</label>
    </ligand>
</feature>
<dbReference type="OrthoDB" id="7845843at2"/>
<dbReference type="STRING" id="1833852.B0537_12715"/>
<evidence type="ECO:0000256" key="3">
    <source>
        <dbReference type="ARBA" id="ARBA00005300"/>
    </source>
</evidence>
<accession>A0A1S6IYM4</accession>
<sequence>MNSLKEVTIYTDGACSGNPGPGGYGVVMLYKDQRKELSAGFNNTTNNRMELLAAIVGLENLKEPCKVTLYTDSQYLVNAVEKGWAKKWRANGWMRNKKEPALNADLWERILQQLDRHQVKFIWVKGHAGNPENERCDRLAVEAAKQPNLPDDVRS</sequence>
<dbReference type="PROSITE" id="PS50879">
    <property type="entry name" value="RNASE_H_1"/>
    <property type="match status" value="1"/>
</dbReference>
<keyword evidence="9 11" id="KW-0378">Hydrolase</keyword>
<dbReference type="CDD" id="cd09278">
    <property type="entry name" value="RNase_HI_prokaryote_like"/>
    <property type="match status" value="1"/>
</dbReference>
<comment type="cofactor">
    <cofactor evidence="11">
        <name>Mg(2+)</name>
        <dbReference type="ChEBI" id="CHEBI:18420"/>
    </cofactor>
    <text evidence="11">Binds 1 Mg(2+) ion per subunit. May bind a second metal ion at a regulatory site, or after substrate binding.</text>
</comment>
<dbReference type="Proteomes" id="UP000189464">
    <property type="component" value="Chromosome"/>
</dbReference>
<keyword evidence="7 11" id="KW-0479">Metal-binding</keyword>
<dbReference type="EMBL" id="CP019698">
    <property type="protein sequence ID" value="AQS59871.1"/>
    <property type="molecule type" value="Genomic_DNA"/>
</dbReference>
<dbReference type="GO" id="GO:0004523">
    <property type="term" value="F:RNA-DNA hybrid ribonuclease activity"/>
    <property type="evidence" value="ECO:0007669"/>
    <property type="project" value="UniProtKB-UniRule"/>
</dbReference>
<evidence type="ECO:0000256" key="4">
    <source>
        <dbReference type="ARBA" id="ARBA00011245"/>
    </source>
</evidence>
<comment type="subcellular location">
    <subcellularLocation>
        <location evidence="11">Cytoplasm</location>
    </subcellularLocation>
</comment>
<evidence type="ECO:0000256" key="1">
    <source>
        <dbReference type="ARBA" id="ARBA00000077"/>
    </source>
</evidence>
<dbReference type="AlphaFoldDB" id="A0A1S6IYM4"/>
<comment type="subunit">
    <text evidence="4 11">Monomer.</text>
</comment>
<dbReference type="Pfam" id="PF00075">
    <property type="entry name" value="RNase_H"/>
    <property type="match status" value="1"/>
</dbReference>
<evidence type="ECO:0000256" key="10">
    <source>
        <dbReference type="ARBA" id="ARBA00022842"/>
    </source>
</evidence>
<reference evidence="13 14" key="1">
    <citation type="journal article" date="2016" name="Int. J. Syst. Evol. Microbiol.">
        <title>Desulfotomaculum ferrireducens sp. nov., a moderately thermophilic sulfate-reducing and dissimilatory Fe(III)-reducing bacterium isolated from compost.</title>
        <authorList>
            <person name="Yang G."/>
            <person name="Guo J."/>
            <person name="Zhuang L."/>
            <person name="Yuan Y."/>
            <person name="Zhou S."/>
        </authorList>
    </citation>
    <scope>NUCLEOTIDE SEQUENCE [LARGE SCALE GENOMIC DNA]</scope>
    <source>
        <strain evidence="13 14">GSS09</strain>
    </source>
</reference>
<dbReference type="GO" id="GO:0003676">
    <property type="term" value="F:nucleic acid binding"/>
    <property type="evidence" value="ECO:0007669"/>
    <property type="project" value="InterPro"/>
</dbReference>
<comment type="catalytic activity">
    <reaction evidence="1 11">
        <text>Endonucleolytic cleavage to 5'-phosphomonoester.</text>
        <dbReference type="EC" id="3.1.26.4"/>
    </reaction>
</comment>
<protein>
    <recommendedName>
        <fullName evidence="5 11">Ribonuclease H</fullName>
        <shortName evidence="11">RNase H</shortName>
        <ecNumber evidence="5 11">3.1.26.4</ecNumber>
    </recommendedName>
</protein>
<proteinExistence type="inferred from homology"/>
<dbReference type="InterPro" id="IPR012337">
    <property type="entry name" value="RNaseH-like_sf"/>
</dbReference>
<dbReference type="HAMAP" id="MF_00042">
    <property type="entry name" value="RNase_H"/>
    <property type="match status" value="1"/>
</dbReference>
<keyword evidence="10 11" id="KW-0460">Magnesium</keyword>
<feature type="binding site" evidence="11">
    <location>
        <position position="12"/>
    </location>
    <ligand>
        <name>Mg(2+)</name>
        <dbReference type="ChEBI" id="CHEBI:18420"/>
        <label>2</label>
    </ligand>
</feature>
<dbReference type="InterPro" id="IPR022892">
    <property type="entry name" value="RNaseHI"/>
</dbReference>
<dbReference type="EC" id="3.1.26.4" evidence="5 11"/>
<keyword evidence="8 11" id="KW-0255">Endonuclease</keyword>
<dbReference type="FunFam" id="3.30.420.10:FF:000089">
    <property type="entry name" value="Ribonuclease H"/>
    <property type="match status" value="1"/>
</dbReference>
<dbReference type="SUPFAM" id="SSF53098">
    <property type="entry name" value="Ribonuclease H-like"/>
    <property type="match status" value="1"/>
</dbReference>
<dbReference type="Gene3D" id="3.30.420.10">
    <property type="entry name" value="Ribonuclease H-like superfamily/Ribonuclease H"/>
    <property type="match status" value="1"/>
</dbReference>
<evidence type="ECO:0000256" key="8">
    <source>
        <dbReference type="ARBA" id="ARBA00022759"/>
    </source>
</evidence>
<keyword evidence="11" id="KW-0963">Cytoplasm</keyword>
<feature type="domain" description="RNase H type-1" evidence="12">
    <location>
        <begin position="3"/>
        <end position="145"/>
    </location>
</feature>
<feature type="binding site" evidence="11">
    <location>
        <position position="50"/>
    </location>
    <ligand>
        <name>Mg(2+)</name>
        <dbReference type="ChEBI" id="CHEBI:18420"/>
        <label>1</label>
    </ligand>
</feature>